<dbReference type="PANTHER" id="PTHR35038:SF8">
    <property type="entry name" value="C-TYPE POLYHEME CYTOCHROME OMCC"/>
    <property type="match status" value="1"/>
</dbReference>
<proteinExistence type="predicted"/>
<protein>
    <submittedName>
        <fullName evidence="4">Hydroxylamine oxidoreductase</fullName>
    </submittedName>
</protein>
<sequence>MTMKTIAEFRPCSTMHKTSAALMALFLSIVSLQFVLVTPAVAKNKEKPVEILKGFKYMSKESAQCVSCHREKTPGIYAMWGASKHYRANVGCYECHKAKPSDKDAIKHKDFTISVIVSPKDCSHCHEREVKEFDASHHASAGNILGSLDNVLADVVEGAPLLNGTSPVVTSGCMGCHGSIVRVESDGSLNPATWPNTGIGRINPDGSKGACSACHLRHNFDVEQARHPDNCGRCHLGPDHPQKEIYEESVHGVAFRAHIDKMNMGSSKWIPGEDYTAAPTCATCHMSATKDLPVNHDIGSRISWNLRAPVSFKIDAKAKKAGKKVKPWLQRRKDMKSVCSACHGRNIVDNFYEQLDSFVELFNDKFAIPAKQLITALKKEKLIDSVKFNEKIEWTYFYLWHHEGRRARHGAAMLAPDYVHWQGMFEVAHRFYMEMVPEVKDLIEKARRKGNNKGADRVQKELDRILNSEMHRWFIGKKPPKSWSPEDDDNHGFNTKKVKK</sequence>
<dbReference type="Pfam" id="PF13447">
    <property type="entry name" value="Multi-haem_cyto"/>
    <property type="match status" value="1"/>
</dbReference>
<accession>A0A3B1C5Q5</accession>
<dbReference type="InterPro" id="IPR023155">
    <property type="entry name" value="Cyt_c-552/4"/>
</dbReference>
<feature type="region of interest" description="Disordered" evidence="2">
    <location>
        <begin position="476"/>
        <end position="500"/>
    </location>
</feature>
<evidence type="ECO:0000313" key="4">
    <source>
        <dbReference type="EMBL" id="VAX12227.1"/>
    </source>
</evidence>
<dbReference type="GO" id="GO:0016491">
    <property type="term" value="F:oxidoreductase activity"/>
    <property type="evidence" value="ECO:0007669"/>
    <property type="project" value="TreeGrafter"/>
</dbReference>
<keyword evidence="1" id="KW-0732">Signal</keyword>
<dbReference type="AlphaFoldDB" id="A0A3B1C5Q5"/>
<name>A0A3B1C5Q5_9ZZZZ</name>
<dbReference type="PANTHER" id="PTHR35038">
    <property type="entry name" value="DISSIMILATORY SULFITE REDUCTASE SIRA"/>
    <property type="match status" value="1"/>
</dbReference>
<dbReference type="Pfam" id="PF13435">
    <property type="entry name" value="Cytochrome_C554"/>
    <property type="match status" value="2"/>
</dbReference>
<evidence type="ECO:0000256" key="2">
    <source>
        <dbReference type="SAM" id="MobiDB-lite"/>
    </source>
</evidence>
<dbReference type="SUPFAM" id="SSF48695">
    <property type="entry name" value="Multiheme cytochromes"/>
    <property type="match status" value="1"/>
</dbReference>
<feature type="domain" description="Cytochrome c-552/4" evidence="3">
    <location>
        <begin position="58"/>
        <end position="96"/>
    </location>
</feature>
<dbReference type="Gene3D" id="1.20.850.10">
    <property type="entry name" value="Hydroxylamine Oxidoreductase, Chain A, domain 2"/>
    <property type="match status" value="1"/>
</dbReference>
<dbReference type="InterPro" id="IPR036280">
    <property type="entry name" value="Multihaem_cyt_sf"/>
</dbReference>
<dbReference type="InterPro" id="IPR051829">
    <property type="entry name" value="Multiheme_Cytochr_ET"/>
</dbReference>
<dbReference type="Gene3D" id="1.10.780.10">
    <property type="entry name" value="Hydroxylamine Oxidoreductase, Chain A, domain 1"/>
    <property type="match status" value="1"/>
</dbReference>
<gene>
    <name evidence="4" type="ORF">MNBD_GAMMA24-1396</name>
</gene>
<organism evidence="4">
    <name type="scientific">hydrothermal vent metagenome</name>
    <dbReference type="NCBI Taxonomy" id="652676"/>
    <lineage>
        <taxon>unclassified sequences</taxon>
        <taxon>metagenomes</taxon>
        <taxon>ecological metagenomes</taxon>
    </lineage>
</organism>
<reference evidence="4" key="1">
    <citation type="submission" date="2018-06" db="EMBL/GenBank/DDBJ databases">
        <authorList>
            <person name="Zhirakovskaya E."/>
        </authorList>
    </citation>
    <scope>NUCLEOTIDE SEQUENCE</scope>
</reference>
<dbReference type="EMBL" id="UOFZ01000025">
    <property type="protein sequence ID" value="VAX12227.1"/>
    <property type="molecule type" value="Genomic_DNA"/>
</dbReference>
<evidence type="ECO:0000256" key="1">
    <source>
        <dbReference type="ARBA" id="ARBA00022729"/>
    </source>
</evidence>
<feature type="domain" description="Cytochrome c-552/4" evidence="3">
    <location>
        <begin position="122"/>
        <end position="184"/>
    </location>
</feature>
<evidence type="ECO:0000259" key="3">
    <source>
        <dbReference type="Pfam" id="PF13435"/>
    </source>
</evidence>